<feature type="domain" description="Exoribonuclease phosphorolytic" evidence="11">
    <location>
        <begin position="204"/>
        <end position="264"/>
    </location>
</feature>
<dbReference type="SUPFAM" id="SSF54211">
    <property type="entry name" value="Ribosomal protein S5 domain 2-like"/>
    <property type="match status" value="1"/>
</dbReference>
<dbReference type="GO" id="GO:0005730">
    <property type="term" value="C:nucleolus"/>
    <property type="evidence" value="ECO:0007669"/>
    <property type="project" value="UniProtKB-SubCell"/>
</dbReference>
<evidence type="ECO:0000313" key="12">
    <source>
        <dbReference type="EMBL" id="OMJ10299.1"/>
    </source>
</evidence>
<dbReference type="AlphaFoldDB" id="A0A1R1X6P0"/>
<reference evidence="14" key="1">
    <citation type="submission" date="2017-01" db="EMBL/GenBank/DDBJ databases">
        <authorList>
            <person name="Wang Y."/>
            <person name="White M."/>
            <person name="Kvist S."/>
            <person name="Moncalvo J.-M."/>
        </authorList>
    </citation>
    <scope>NUCLEOTIDE SEQUENCE [LARGE SCALE GENOMIC DNA]</scope>
    <source>
        <strain evidence="14">ID-206-W2</strain>
    </source>
</reference>
<dbReference type="GO" id="GO:0034476">
    <property type="term" value="P:U5 snRNA 3'-end processing"/>
    <property type="evidence" value="ECO:0007669"/>
    <property type="project" value="TreeGrafter"/>
</dbReference>
<keyword evidence="6" id="KW-0271">Exosome</keyword>
<dbReference type="OrthoDB" id="45882at2759"/>
<dbReference type="InterPro" id="IPR027408">
    <property type="entry name" value="PNPase/RNase_PH_dom_sf"/>
</dbReference>
<evidence type="ECO:0000313" key="13">
    <source>
        <dbReference type="EMBL" id="OMJ20062.1"/>
    </source>
</evidence>
<evidence type="ECO:0000256" key="6">
    <source>
        <dbReference type="ARBA" id="ARBA00022835"/>
    </source>
</evidence>
<evidence type="ECO:0000256" key="4">
    <source>
        <dbReference type="ARBA" id="ARBA00022490"/>
    </source>
</evidence>
<comment type="caution">
    <text evidence="12">The sequence shown here is derived from an EMBL/GenBank/DDBJ whole genome shotgun (WGS) entry which is preliminary data.</text>
</comment>
<dbReference type="PANTHER" id="PTHR11097:SF9">
    <property type="entry name" value="EXOSOME COMPLEX COMPONENT RRP43"/>
    <property type="match status" value="1"/>
</dbReference>
<dbReference type="EMBL" id="LSSM01006671">
    <property type="protein sequence ID" value="OMJ10299.1"/>
    <property type="molecule type" value="Genomic_DNA"/>
</dbReference>
<dbReference type="GO" id="GO:0035925">
    <property type="term" value="F:mRNA 3'-UTR AU-rich region binding"/>
    <property type="evidence" value="ECO:0007669"/>
    <property type="project" value="TreeGrafter"/>
</dbReference>
<dbReference type="Pfam" id="PF01138">
    <property type="entry name" value="RNase_PH"/>
    <property type="match status" value="1"/>
</dbReference>
<keyword evidence="8" id="KW-0539">Nucleus</keyword>
<comment type="subcellular location">
    <subcellularLocation>
        <location evidence="1">Cytoplasm</location>
    </subcellularLocation>
    <subcellularLocation>
        <location evidence="2">Nucleus</location>
        <location evidence="2">Nucleolus</location>
    </subcellularLocation>
</comment>
<dbReference type="GO" id="GO:0071038">
    <property type="term" value="P:TRAMP-dependent tRNA surveillance pathway"/>
    <property type="evidence" value="ECO:0007669"/>
    <property type="project" value="TreeGrafter"/>
</dbReference>
<dbReference type="GO" id="GO:0034475">
    <property type="term" value="P:U4 snRNA 3'-end processing"/>
    <property type="evidence" value="ECO:0007669"/>
    <property type="project" value="TreeGrafter"/>
</dbReference>
<organism evidence="12 14">
    <name type="scientific">Smittium culicis</name>
    <dbReference type="NCBI Taxonomy" id="133412"/>
    <lineage>
        <taxon>Eukaryota</taxon>
        <taxon>Fungi</taxon>
        <taxon>Fungi incertae sedis</taxon>
        <taxon>Zoopagomycota</taxon>
        <taxon>Kickxellomycotina</taxon>
        <taxon>Harpellomycetes</taxon>
        <taxon>Harpellales</taxon>
        <taxon>Legeriomycetaceae</taxon>
        <taxon>Smittium</taxon>
    </lineage>
</organism>
<dbReference type="GO" id="GO:0000177">
    <property type="term" value="C:cytoplasmic exosome (RNase complex)"/>
    <property type="evidence" value="ECO:0007669"/>
    <property type="project" value="TreeGrafter"/>
</dbReference>
<keyword evidence="4" id="KW-0963">Cytoplasm</keyword>
<evidence type="ECO:0000256" key="1">
    <source>
        <dbReference type="ARBA" id="ARBA00004496"/>
    </source>
</evidence>
<dbReference type="Proteomes" id="UP000187429">
    <property type="component" value="Unassembled WGS sequence"/>
</dbReference>
<sequence>MSGNLSEAKIFEKIHPLEFHTRFFSNGIRTDGRTLNQFRAAKLTTGGIGTTDGSSTIRIGDTTVVCGIRAEVCEPKLSTPNKGFLVPNVKLSSLCSSKYSAGQPGNFSQVLSQHISDLFNEQVFGLDQLCIEPGKAVWVLYADIVCLNFDGCVLDAAVIALTCALLSTQLKAPSFNPDVGSITVDSATGATSSLAVSQKLYPSTFCLVQAGEYLLADPTSDEEELADGYVTVVYNDKNQIVNIYKLGSTVLPQLTMNTIFDLSESRNLETQKIYL</sequence>
<evidence type="ECO:0000256" key="3">
    <source>
        <dbReference type="ARBA" id="ARBA00006678"/>
    </source>
</evidence>
<dbReference type="GO" id="GO:0071035">
    <property type="term" value="P:nuclear polyadenylation-dependent rRNA catabolic process"/>
    <property type="evidence" value="ECO:0007669"/>
    <property type="project" value="TreeGrafter"/>
</dbReference>
<feature type="domain" description="Exoribonuclease phosphorolytic" evidence="10">
    <location>
        <begin position="37"/>
        <end position="170"/>
    </location>
</feature>
<evidence type="ECO:0000256" key="2">
    <source>
        <dbReference type="ARBA" id="ARBA00004604"/>
    </source>
</evidence>
<evidence type="ECO:0000256" key="5">
    <source>
        <dbReference type="ARBA" id="ARBA00022552"/>
    </source>
</evidence>
<comment type="similarity">
    <text evidence="3">Belongs to the RNase PH family.</text>
</comment>
<evidence type="ECO:0000256" key="8">
    <source>
        <dbReference type="ARBA" id="ARBA00023242"/>
    </source>
</evidence>
<accession>A0A1R1X6P0</accession>
<name>A0A1R1X6P0_9FUNG</name>
<protein>
    <recommendedName>
        <fullName evidence="9">Ribosomal RNA-processing protein 43</fullName>
    </recommendedName>
</protein>
<dbReference type="InterPro" id="IPR050590">
    <property type="entry name" value="Exosome_comp_Rrp42_subfam"/>
</dbReference>
<gene>
    <name evidence="12" type="ORF">AYI69_g10300</name>
    <name evidence="13" type="ORF">AYI69_g6365</name>
</gene>
<dbReference type="GO" id="GO:0071028">
    <property type="term" value="P:nuclear mRNA surveillance"/>
    <property type="evidence" value="ECO:0007669"/>
    <property type="project" value="TreeGrafter"/>
</dbReference>
<dbReference type="PANTHER" id="PTHR11097">
    <property type="entry name" value="EXOSOME COMPLEX EXONUCLEASE RIBOSOMAL RNA PROCESSING PROTEIN"/>
    <property type="match status" value="1"/>
</dbReference>
<evidence type="ECO:0000313" key="14">
    <source>
        <dbReference type="Proteomes" id="UP000187429"/>
    </source>
</evidence>
<evidence type="ECO:0000256" key="9">
    <source>
        <dbReference type="ARBA" id="ARBA00030617"/>
    </source>
</evidence>
<dbReference type="Pfam" id="PF03725">
    <property type="entry name" value="RNase_PH_C"/>
    <property type="match status" value="1"/>
</dbReference>
<evidence type="ECO:0000259" key="10">
    <source>
        <dbReference type="Pfam" id="PF01138"/>
    </source>
</evidence>
<dbReference type="InterPro" id="IPR020568">
    <property type="entry name" value="Ribosomal_Su5_D2-typ_SF"/>
</dbReference>
<keyword evidence="7" id="KW-0694">RNA-binding</keyword>
<dbReference type="InterPro" id="IPR001247">
    <property type="entry name" value="ExoRNase_PH_dom1"/>
</dbReference>
<keyword evidence="5" id="KW-0698">rRNA processing</keyword>
<dbReference type="GO" id="GO:0034473">
    <property type="term" value="P:U1 snRNA 3'-end processing"/>
    <property type="evidence" value="ECO:0007669"/>
    <property type="project" value="TreeGrafter"/>
</dbReference>
<keyword evidence="14" id="KW-1185">Reference proteome</keyword>
<reference evidence="12" key="2">
    <citation type="submission" date="2017-01" db="EMBL/GenBank/DDBJ databases">
        <authorList>
            <person name="Mah S.A."/>
            <person name="Swanson W.J."/>
            <person name="Moy G.W."/>
            <person name="Vacquier V.D."/>
        </authorList>
    </citation>
    <scope>NUCLEOTIDE SEQUENCE [LARGE SCALE GENOMIC DNA]</scope>
    <source>
        <strain evidence="12">ID-206-W2</strain>
    </source>
</reference>
<dbReference type="SUPFAM" id="SSF55666">
    <property type="entry name" value="Ribonuclease PH domain 2-like"/>
    <property type="match status" value="1"/>
</dbReference>
<dbReference type="GO" id="GO:0016075">
    <property type="term" value="P:rRNA catabolic process"/>
    <property type="evidence" value="ECO:0007669"/>
    <property type="project" value="TreeGrafter"/>
</dbReference>
<dbReference type="FunFam" id="3.30.230.70:FF:000017">
    <property type="entry name" value="Exosome complex component Rrp42"/>
    <property type="match status" value="1"/>
</dbReference>
<dbReference type="InterPro" id="IPR036345">
    <property type="entry name" value="ExoRNase_PH_dom2_sf"/>
</dbReference>
<evidence type="ECO:0000259" key="11">
    <source>
        <dbReference type="Pfam" id="PF03725"/>
    </source>
</evidence>
<dbReference type="GO" id="GO:0000467">
    <property type="term" value="P:exonucleolytic trimming to generate mature 3'-end of 5.8S rRNA from tricistronic rRNA transcript (SSU-rRNA, 5.8S rRNA, LSU-rRNA)"/>
    <property type="evidence" value="ECO:0007669"/>
    <property type="project" value="TreeGrafter"/>
</dbReference>
<dbReference type="GO" id="GO:0000176">
    <property type="term" value="C:nuclear exosome (RNase complex)"/>
    <property type="evidence" value="ECO:0007669"/>
    <property type="project" value="UniProtKB-ARBA"/>
</dbReference>
<dbReference type="InterPro" id="IPR015847">
    <property type="entry name" value="ExoRNase_PH_dom2"/>
</dbReference>
<dbReference type="Gene3D" id="3.30.230.70">
    <property type="entry name" value="GHMP Kinase, N-terminal domain"/>
    <property type="match status" value="1"/>
</dbReference>
<evidence type="ECO:0000256" key="7">
    <source>
        <dbReference type="ARBA" id="ARBA00022884"/>
    </source>
</evidence>
<proteinExistence type="inferred from homology"/>
<dbReference type="EMBL" id="LSSM01002855">
    <property type="protein sequence ID" value="OMJ20062.1"/>
    <property type="molecule type" value="Genomic_DNA"/>
</dbReference>